<comment type="caution">
    <text evidence="1">The sequence shown here is derived from an EMBL/GenBank/DDBJ whole genome shotgun (WGS) entry which is preliminary data.</text>
</comment>
<dbReference type="RefSeq" id="WP_077659820.1">
    <property type="nucleotide sequence ID" value="NZ_MUEK01000046.1"/>
</dbReference>
<dbReference type="AlphaFoldDB" id="A0AB36JV71"/>
<accession>A0AB36JV71</accession>
<dbReference type="EMBL" id="MUEK01000046">
    <property type="protein sequence ID" value="OOE37126.1"/>
    <property type="molecule type" value="Genomic_DNA"/>
</dbReference>
<evidence type="ECO:0000313" key="1">
    <source>
        <dbReference type="EMBL" id="OOE37126.1"/>
    </source>
</evidence>
<protein>
    <submittedName>
        <fullName evidence="1">Uncharacterized protein</fullName>
    </submittedName>
</protein>
<keyword evidence="2" id="KW-1185">Reference proteome</keyword>
<dbReference type="Proteomes" id="UP000189021">
    <property type="component" value="Unassembled WGS sequence"/>
</dbReference>
<gene>
    <name evidence="1" type="ORF">BZG00_15730</name>
</gene>
<name>A0AB36JV71_9GAMM</name>
<organism evidence="1 2">
    <name type="scientific">Salinivibrio kushneri</name>
    <dbReference type="NCBI Taxonomy" id="1908198"/>
    <lineage>
        <taxon>Bacteria</taxon>
        <taxon>Pseudomonadati</taxon>
        <taxon>Pseudomonadota</taxon>
        <taxon>Gammaproteobacteria</taxon>
        <taxon>Vibrionales</taxon>
        <taxon>Vibrionaceae</taxon>
        <taxon>Salinivibrio</taxon>
    </lineage>
</organism>
<evidence type="ECO:0000313" key="2">
    <source>
        <dbReference type="Proteomes" id="UP000189021"/>
    </source>
</evidence>
<reference evidence="1 2" key="1">
    <citation type="journal article" date="2017" name="Genome Announc.">
        <title>Draft Genome Sequences of Salinivibrio proteolyticus, Salinivibrio sharmensis, Salinivibrio siamensis, Salinivibrio costicola subsp. alcaliphilus, Salinivibrio costicola subsp. vallismortis, and 29 New Isolates Belonging to the Genus Salinivibrio.</title>
        <authorList>
            <person name="Lopez-Hermoso C."/>
            <person name="de la Haba R.R."/>
            <person name="Sanchez-Porro C."/>
            <person name="Bayliss S.C."/>
            <person name="Feil E.J."/>
            <person name="Ventosa A."/>
        </authorList>
    </citation>
    <scope>NUCLEOTIDE SEQUENCE [LARGE SCALE GENOMIC DNA]</scope>
    <source>
        <strain evidence="1 2">AL184</strain>
    </source>
</reference>
<proteinExistence type="predicted"/>
<sequence>MNYIALNNDTYVLRFNGKTTRISKKQTVGFSRIVQILKEGGDKEEIIEILSEKQIKRPVRLYLSTKSNQMTAVFLNDDGYLRYLDLKSGKEYTPRANFENEPDTDFVGLYASLNSVKEEWPEYCL</sequence>